<accession>A0A1R2C448</accession>
<keyword evidence="1" id="KW-0175">Coiled coil</keyword>
<feature type="coiled-coil region" evidence="1">
    <location>
        <begin position="138"/>
        <end position="174"/>
    </location>
</feature>
<dbReference type="AlphaFoldDB" id="A0A1R2C448"/>
<protein>
    <submittedName>
        <fullName evidence="2">Uncharacterized protein</fullName>
    </submittedName>
</protein>
<proteinExistence type="predicted"/>
<organism evidence="2 3">
    <name type="scientific">Stentor coeruleus</name>
    <dbReference type="NCBI Taxonomy" id="5963"/>
    <lineage>
        <taxon>Eukaryota</taxon>
        <taxon>Sar</taxon>
        <taxon>Alveolata</taxon>
        <taxon>Ciliophora</taxon>
        <taxon>Postciliodesmatophora</taxon>
        <taxon>Heterotrichea</taxon>
        <taxon>Heterotrichida</taxon>
        <taxon>Stentoridae</taxon>
        <taxon>Stentor</taxon>
    </lineage>
</organism>
<dbReference type="Proteomes" id="UP000187209">
    <property type="component" value="Unassembled WGS sequence"/>
</dbReference>
<gene>
    <name evidence="2" type="ORF">SteCoe_15213</name>
</gene>
<evidence type="ECO:0000256" key="1">
    <source>
        <dbReference type="SAM" id="Coils"/>
    </source>
</evidence>
<comment type="caution">
    <text evidence="2">The sequence shown here is derived from an EMBL/GenBank/DDBJ whole genome shotgun (WGS) entry which is preliminary data.</text>
</comment>
<keyword evidence="3" id="KW-1185">Reference proteome</keyword>
<sequence>MHSSGSHRILADITSKIQNTTETAQGISNKLSIDINEELSLKTLGKIKKMSKKNNKLSKNIQKQIDVFKEASKILVDTSIENSSKIGFLADEISFVKKNIVESNDFSQSLPGLHRSRKLNKKLSKFKEMYQHIADTNKKIIESEKQIFEKELENLELQKRLQKVEESISMYMNEKEQKCTCIIL</sequence>
<dbReference type="EMBL" id="MPUH01000291">
    <property type="protein sequence ID" value="OMJ83804.1"/>
    <property type="molecule type" value="Genomic_DNA"/>
</dbReference>
<reference evidence="2 3" key="1">
    <citation type="submission" date="2016-11" db="EMBL/GenBank/DDBJ databases">
        <title>The macronuclear genome of Stentor coeruleus: a giant cell with tiny introns.</title>
        <authorList>
            <person name="Slabodnick M."/>
            <person name="Ruby J.G."/>
            <person name="Reiff S.B."/>
            <person name="Swart E.C."/>
            <person name="Gosai S."/>
            <person name="Prabakaran S."/>
            <person name="Witkowska E."/>
            <person name="Larue G.E."/>
            <person name="Fisher S."/>
            <person name="Freeman R.M."/>
            <person name="Gunawardena J."/>
            <person name="Chu W."/>
            <person name="Stover N.A."/>
            <person name="Gregory B.D."/>
            <person name="Nowacki M."/>
            <person name="Derisi J."/>
            <person name="Roy S.W."/>
            <person name="Marshall W.F."/>
            <person name="Sood P."/>
        </authorList>
    </citation>
    <scope>NUCLEOTIDE SEQUENCE [LARGE SCALE GENOMIC DNA]</scope>
    <source>
        <strain evidence="2">WM001</strain>
    </source>
</reference>
<evidence type="ECO:0000313" key="2">
    <source>
        <dbReference type="EMBL" id="OMJ83804.1"/>
    </source>
</evidence>
<name>A0A1R2C448_9CILI</name>
<evidence type="ECO:0000313" key="3">
    <source>
        <dbReference type="Proteomes" id="UP000187209"/>
    </source>
</evidence>